<gene>
    <name evidence="3" type="ORF">NCTC12958_02352</name>
</gene>
<name>A0A2X3UQB2_STRTR</name>
<dbReference type="PANTHER" id="PTHR11851:SF134">
    <property type="entry name" value="ZINC-DEPENDENT PROTEASE"/>
    <property type="match status" value="1"/>
</dbReference>
<dbReference type="Proteomes" id="UP000249634">
    <property type="component" value="Chromosome 1"/>
</dbReference>
<dbReference type="SUPFAM" id="SSF63411">
    <property type="entry name" value="LuxS/MPP-like metallohydrolase"/>
    <property type="match status" value="2"/>
</dbReference>
<accession>A0A2X3UQB2</accession>
<dbReference type="PANTHER" id="PTHR11851">
    <property type="entry name" value="METALLOPROTEASE"/>
    <property type="match status" value="1"/>
</dbReference>
<dbReference type="GO" id="GO:0046872">
    <property type="term" value="F:metal ion binding"/>
    <property type="evidence" value="ECO:0007669"/>
    <property type="project" value="InterPro"/>
</dbReference>
<dbReference type="InterPro" id="IPR011249">
    <property type="entry name" value="Metalloenz_LuxS/M16"/>
</dbReference>
<evidence type="ECO:0000313" key="3">
    <source>
        <dbReference type="EMBL" id="SQF26109.1"/>
    </source>
</evidence>
<dbReference type="InterPro" id="IPR011765">
    <property type="entry name" value="Pept_M16_N"/>
</dbReference>
<dbReference type="InterPro" id="IPR007863">
    <property type="entry name" value="Peptidase_M16_C"/>
</dbReference>
<evidence type="ECO:0000259" key="2">
    <source>
        <dbReference type="Pfam" id="PF05193"/>
    </source>
</evidence>
<proteinExistence type="predicted"/>
<dbReference type="Gene3D" id="3.30.830.10">
    <property type="entry name" value="Metalloenzyme, LuxS/M16 peptidase-like"/>
    <property type="match status" value="2"/>
</dbReference>
<dbReference type="Pfam" id="PF00675">
    <property type="entry name" value="Peptidase_M16"/>
    <property type="match status" value="1"/>
</dbReference>
<dbReference type="InterPro" id="IPR050361">
    <property type="entry name" value="MPP/UQCRC_Complex"/>
</dbReference>
<evidence type="ECO:0000313" key="4">
    <source>
        <dbReference type="Proteomes" id="UP000249634"/>
    </source>
</evidence>
<dbReference type="RefSeq" id="WP_111679760.1">
    <property type="nucleotide sequence ID" value="NZ_LS483339.1"/>
</dbReference>
<dbReference type="Pfam" id="PF05193">
    <property type="entry name" value="Peptidase_M16_C"/>
    <property type="match status" value="1"/>
</dbReference>
<feature type="domain" description="Peptidase M16 N-terminal" evidence="1">
    <location>
        <begin position="64"/>
        <end position="173"/>
    </location>
</feature>
<reference evidence="3 4" key="1">
    <citation type="submission" date="2018-06" db="EMBL/GenBank/DDBJ databases">
        <authorList>
            <consortium name="Pathogen Informatics"/>
            <person name="Doyle S."/>
        </authorList>
    </citation>
    <scope>NUCLEOTIDE SEQUENCE [LARGE SCALE GENOMIC DNA]</scope>
    <source>
        <strain evidence="3 4">NCTC12958</strain>
    </source>
</reference>
<sequence length="426" mass="49572">MAAALKKRYYPKIAEEVYLATLYNGMSLSIIKKKGFFEKAAFLSTNFGALDNHFYIDGKLQTYPAGIAHFLEHKLFEDDQGRDVTLDFVKLGADVNAFTTLDRTTYYFSTIDHFEESLELLLKFTSEFTSSEDTVNHEKRIIEQEINMYQDDPDYRVYLGCLQSLYPNTILGQDIAGSIDSIKKITAKDLKNNFDYFYRPENCHLVLIGNFDIEQIYRFVNETRSEFTIPHKTVEKEKQPIEENIQKLDSLQMDISISKLAIGFKNVHFSDNYMRESILVQLLFNLLFGWTSPYYKNWYAEGKIDESMSIEYEVSSRYSFVIMTMDTAEPIRMSSLIRQVMTSADKQRLLTEEALDLQKKALYGEFLRSLDNIQNLGSQYLAYSDDGKTYFDFGQELMSITSKDLKNFFNHYLSNMVITDFVVFPK</sequence>
<evidence type="ECO:0000259" key="1">
    <source>
        <dbReference type="Pfam" id="PF00675"/>
    </source>
</evidence>
<protein>
    <submittedName>
        <fullName evidence="3">Peptidase</fullName>
    </submittedName>
</protein>
<feature type="domain" description="Peptidase M16 C-terminal" evidence="2">
    <location>
        <begin position="184"/>
        <end position="362"/>
    </location>
</feature>
<dbReference type="AlphaFoldDB" id="A0A2X3UQB2"/>
<dbReference type="EMBL" id="LS483339">
    <property type="protein sequence ID" value="SQF26109.1"/>
    <property type="molecule type" value="Genomic_DNA"/>
</dbReference>
<organism evidence="3 4">
    <name type="scientific">Streptococcus thermophilus</name>
    <dbReference type="NCBI Taxonomy" id="1308"/>
    <lineage>
        <taxon>Bacteria</taxon>
        <taxon>Bacillati</taxon>
        <taxon>Bacillota</taxon>
        <taxon>Bacilli</taxon>
        <taxon>Lactobacillales</taxon>
        <taxon>Streptococcaceae</taxon>
        <taxon>Streptococcus</taxon>
    </lineage>
</organism>
<dbReference type="NCBIfam" id="NF047421">
    <property type="entry name" value="YfmH_fam"/>
    <property type="match status" value="1"/>
</dbReference>